<reference evidence="3 5" key="1">
    <citation type="journal article" date="2020" name="Microorganisms">
        <title>Reliable Identification of Environmental Pseudomonas Isolates Using the rpoD Gene.</title>
        <authorList>
            <consortium name="The Broad Institute Genome Sequencing Platform"/>
            <person name="Girard L."/>
            <person name="Lood C."/>
            <person name="Rokni-Zadeh H."/>
            <person name="van Noort V."/>
            <person name="Lavigne R."/>
            <person name="De Mot R."/>
        </authorList>
    </citation>
    <scope>NUCLEOTIDE SEQUENCE</scope>
    <source>
        <strain evidence="3 5">RW4S2</strain>
    </source>
</reference>
<comment type="caution">
    <text evidence="3">The sequence shown here is derived from an EMBL/GenBank/DDBJ whole genome shotgun (WGS) entry which is preliminary data.</text>
</comment>
<gene>
    <name evidence="4" type="ORF">HU738_025265</name>
    <name evidence="3" type="ORF">HU738_25050</name>
</gene>
<reference evidence="4" key="3">
    <citation type="submission" date="2021-06" db="EMBL/GenBank/DDBJ databases">
        <title>Updating the genus Pseudomonas: Description of 43 new species and partition of the Pseudomonas putida group.</title>
        <authorList>
            <person name="Girard L."/>
            <person name="Lood C."/>
            <person name="Vandamme P."/>
            <person name="Rokni-Zadeh H."/>
            <person name="Van Noort V."/>
            <person name="Hofte M."/>
            <person name="Lavigne R."/>
            <person name="De Mot R."/>
        </authorList>
    </citation>
    <scope>NUCLEOTIDE SEQUENCE</scope>
    <source>
        <strain evidence="4">RW4S2</strain>
    </source>
</reference>
<dbReference type="Proteomes" id="UP000628137">
    <property type="component" value="Unassembled WGS sequence"/>
</dbReference>
<sequence length="205" mass="23222">MDEIFSIFIEQVGKPVFRQEVPPSSIERYKGILPDKLLEYWIEHGWGGYGDGIFWIVNPQEYEGVMASIIGGTPLENRDRYHIIARGAFGDLFLFGENTGFSVKILAHLSRYRGSEYELTAADMDTEVQSFFLSKEKASVDFDDMFESAKSKLGVLKHDEMYGFVPALAFGGPCELSHLEKVKTLEHLILLSQICPLTPYSFSDF</sequence>
<name>A0A923GMY9_9PSED</name>
<dbReference type="Pfam" id="PF08906">
    <property type="entry name" value="T6SS_Tdi1_C"/>
    <property type="match status" value="1"/>
</dbReference>
<evidence type="ECO:0000313" key="4">
    <source>
        <dbReference type="EMBL" id="MBV4544368.1"/>
    </source>
</evidence>
<evidence type="ECO:0000259" key="2">
    <source>
        <dbReference type="Pfam" id="PF08906"/>
    </source>
</evidence>
<evidence type="ECO:0000313" key="5">
    <source>
        <dbReference type="Proteomes" id="UP000628137"/>
    </source>
</evidence>
<dbReference type="InterPro" id="IPR015002">
    <property type="entry name" value="T6SS_Tdi1_C"/>
</dbReference>
<dbReference type="EMBL" id="JABWRP010000037">
    <property type="protein sequence ID" value="MBC3473831.1"/>
    <property type="molecule type" value="Genomic_DNA"/>
</dbReference>
<dbReference type="Pfam" id="PF08887">
    <property type="entry name" value="GAD-like"/>
    <property type="match status" value="1"/>
</dbReference>
<protein>
    <submittedName>
        <fullName evidence="3">DUF1851 domain-containing protein</fullName>
    </submittedName>
</protein>
<dbReference type="AlphaFoldDB" id="A0A923GMY9"/>
<dbReference type="EMBL" id="JABWRP020000033">
    <property type="protein sequence ID" value="MBV4544368.1"/>
    <property type="molecule type" value="Genomic_DNA"/>
</dbReference>
<feature type="domain" description="T6SS immunity protein Tdi1 C-terminal" evidence="2">
    <location>
        <begin position="126"/>
        <end position="194"/>
    </location>
</feature>
<keyword evidence="5" id="KW-1185">Reference proteome</keyword>
<proteinExistence type="predicted"/>
<organism evidence="3">
    <name type="scientific">Pseudomonas vlassakiae</name>
    <dbReference type="NCBI Taxonomy" id="485888"/>
    <lineage>
        <taxon>Bacteria</taxon>
        <taxon>Pseudomonadati</taxon>
        <taxon>Pseudomonadota</taxon>
        <taxon>Gammaproteobacteria</taxon>
        <taxon>Pseudomonadales</taxon>
        <taxon>Pseudomonadaceae</taxon>
        <taxon>Pseudomonas</taxon>
    </lineage>
</organism>
<evidence type="ECO:0000259" key="1">
    <source>
        <dbReference type="Pfam" id="PF08887"/>
    </source>
</evidence>
<dbReference type="InterPro" id="IPR014983">
    <property type="entry name" value="GAD-rel"/>
</dbReference>
<evidence type="ECO:0000313" key="3">
    <source>
        <dbReference type="EMBL" id="MBC3473831.1"/>
    </source>
</evidence>
<accession>A0A923GMY9</accession>
<dbReference type="RefSeq" id="WP_186604880.1">
    <property type="nucleotide sequence ID" value="NZ_JABWRP020000033.1"/>
</dbReference>
<feature type="domain" description="GAD-related" evidence="1">
    <location>
        <begin position="4"/>
        <end position="107"/>
    </location>
</feature>
<reference evidence="3" key="2">
    <citation type="submission" date="2020-07" db="EMBL/GenBank/DDBJ databases">
        <authorList>
            <person name="Lood C."/>
            <person name="Girard L."/>
        </authorList>
    </citation>
    <scope>NUCLEOTIDE SEQUENCE</scope>
    <source>
        <strain evidence="3">RW4S2</strain>
    </source>
</reference>